<organism evidence="2 3">
    <name type="scientific">Alkalidesulfovibrio alkalitolerans DSM 16529</name>
    <dbReference type="NCBI Taxonomy" id="1121439"/>
    <lineage>
        <taxon>Bacteria</taxon>
        <taxon>Pseudomonadati</taxon>
        <taxon>Thermodesulfobacteriota</taxon>
        <taxon>Desulfovibrionia</taxon>
        <taxon>Desulfovibrionales</taxon>
        <taxon>Desulfovibrionaceae</taxon>
        <taxon>Alkalidesulfovibrio</taxon>
    </lineage>
</organism>
<dbReference type="Gene3D" id="2.40.10.220">
    <property type="entry name" value="predicted glycosyltransferase like domains"/>
    <property type="match status" value="1"/>
</dbReference>
<dbReference type="Proteomes" id="UP000014975">
    <property type="component" value="Unassembled WGS sequence"/>
</dbReference>
<dbReference type="eggNOG" id="ENOG5031CXV">
    <property type="taxonomic scope" value="Bacteria"/>
</dbReference>
<gene>
    <name evidence="2" type="ORF">dsat_1310</name>
</gene>
<dbReference type="OrthoDB" id="9932492at2"/>
<dbReference type="GO" id="GO:0035438">
    <property type="term" value="F:cyclic-di-GMP binding"/>
    <property type="evidence" value="ECO:0007669"/>
    <property type="project" value="InterPro"/>
</dbReference>
<comment type="caution">
    <text evidence="2">The sequence shown here is derived from an EMBL/GenBank/DDBJ whole genome shotgun (WGS) entry which is preliminary data.</text>
</comment>
<feature type="domain" description="PilZ" evidence="1">
    <location>
        <begin position="49"/>
        <end position="134"/>
    </location>
</feature>
<dbReference type="PATRIC" id="fig|1121439.3.peg.2693"/>
<dbReference type="EMBL" id="ATHI01000031">
    <property type="protein sequence ID" value="EPR30588.1"/>
    <property type="molecule type" value="Genomic_DNA"/>
</dbReference>
<protein>
    <submittedName>
        <fullName evidence="2">Type IV pilus assembly PilZ</fullName>
    </submittedName>
</protein>
<dbReference type="RefSeq" id="WP_020888007.1">
    <property type="nucleotide sequence ID" value="NZ_ATHI01000031.1"/>
</dbReference>
<reference evidence="2 3" key="1">
    <citation type="journal article" date="2013" name="Genome Announc.">
        <title>Draft genome sequences for three mercury-methylating, sulfate-reducing bacteria.</title>
        <authorList>
            <person name="Brown S.D."/>
            <person name="Hurt R.A.Jr."/>
            <person name="Gilmour C.C."/>
            <person name="Elias D.A."/>
        </authorList>
    </citation>
    <scope>NUCLEOTIDE SEQUENCE [LARGE SCALE GENOMIC DNA]</scope>
    <source>
        <strain evidence="2 3">DSM 16529</strain>
    </source>
</reference>
<dbReference type="Pfam" id="PF07238">
    <property type="entry name" value="PilZ"/>
    <property type="match status" value="1"/>
</dbReference>
<evidence type="ECO:0000313" key="2">
    <source>
        <dbReference type="EMBL" id="EPR30588.1"/>
    </source>
</evidence>
<evidence type="ECO:0000259" key="1">
    <source>
        <dbReference type="Pfam" id="PF07238"/>
    </source>
</evidence>
<dbReference type="AlphaFoldDB" id="S7UEC6"/>
<keyword evidence="3" id="KW-1185">Reference proteome</keyword>
<evidence type="ECO:0000313" key="3">
    <source>
        <dbReference type="Proteomes" id="UP000014975"/>
    </source>
</evidence>
<sequence length="158" mass="18059">MSIRREVYARLDFLAKSERTDINDIISRLLDSHERSQCNTQGSALSPYDKRQHKRCSVSFPAVVNIEMTHGGRAFYKGKVTDISLGGIRIQLEPDMGNFYENLSLARSFEIVFLENINSRIVTADCTVCRLEYLDHLCIAGKYSKMNLDDLSFIKEVN</sequence>
<accession>S7UEC6</accession>
<proteinExistence type="predicted"/>
<name>S7UEC6_9BACT</name>
<dbReference type="SUPFAM" id="SSF141371">
    <property type="entry name" value="PilZ domain-like"/>
    <property type="match status" value="1"/>
</dbReference>
<dbReference type="InterPro" id="IPR009875">
    <property type="entry name" value="PilZ_domain"/>
</dbReference>